<reference evidence="1 3" key="2">
    <citation type="journal article" date="2014" name="BMC Genomics">
        <title>An improved genome release (version Mt4.0) for the model legume Medicago truncatula.</title>
        <authorList>
            <person name="Tang H."/>
            <person name="Krishnakumar V."/>
            <person name="Bidwell S."/>
            <person name="Rosen B."/>
            <person name="Chan A."/>
            <person name="Zhou S."/>
            <person name="Gentzbittel L."/>
            <person name="Childs K.L."/>
            <person name="Yandell M."/>
            <person name="Gundlach H."/>
            <person name="Mayer K.F."/>
            <person name="Schwartz D.C."/>
            <person name="Town C.D."/>
        </authorList>
    </citation>
    <scope>GENOME REANNOTATION</scope>
    <source>
        <strain evidence="1">A17</strain>
        <strain evidence="2 3">cv. Jemalong A17</strain>
    </source>
</reference>
<organism evidence="1 3">
    <name type="scientific">Medicago truncatula</name>
    <name type="common">Barrel medic</name>
    <name type="synonym">Medicago tribuloides</name>
    <dbReference type="NCBI Taxonomy" id="3880"/>
    <lineage>
        <taxon>Eukaryota</taxon>
        <taxon>Viridiplantae</taxon>
        <taxon>Streptophyta</taxon>
        <taxon>Embryophyta</taxon>
        <taxon>Tracheophyta</taxon>
        <taxon>Spermatophyta</taxon>
        <taxon>Magnoliopsida</taxon>
        <taxon>eudicotyledons</taxon>
        <taxon>Gunneridae</taxon>
        <taxon>Pentapetalae</taxon>
        <taxon>rosids</taxon>
        <taxon>fabids</taxon>
        <taxon>Fabales</taxon>
        <taxon>Fabaceae</taxon>
        <taxon>Papilionoideae</taxon>
        <taxon>50 kb inversion clade</taxon>
        <taxon>NPAAA clade</taxon>
        <taxon>Hologalegina</taxon>
        <taxon>IRL clade</taxon>
        <taxon>Trifolieae</taxon>
        <taxon>Medicago</taxon>
    </lineage>
</organism>
<proteinExistence type="predicted"/>
<evidence type="ECO:0000313" key="3">
    <source>
        <dbReference type="Proteomes" id="UP000002051"/>
    </source>
</evidence>
<dbReference type="EnsemblPlants" id="KEH29370">
    <property type="protein sequence ID" value="KEH29370"/>
    <property type="gene ID" value="MTR_4g035940"/>
</dbReference>
<dbReference type="EMBL" id="CM001220">
    <property type="protein sequence ID" value="KEH29370.1"/>
    <property type="molecule type" value="Genomic_DNA"/>
</dbReference>
<reference evidence="2" key="3">
    <citation type="submission" date="2015-04" db="UniProtKB">
        <authorList>
            <consortium name="EnsemblPlants"/>
        </authorList>
    </citation>
    <scope>IDENTIFICATION</scope>
    <source>
        <strain evidence="2">cv. Jemalong A17</strain>
    </source>
</reference>
<sequence length="67" mass="7393">MIVMSLDMSKDHVLKKIMNNLNWSGFNEAYPDGHSRGSVMNNKLSGCPSSIFHLPITTISECILNGP</sequence>
<dbReference type="AlphaFoldDB" id="A0A072UU45"/>
<reference evidence="1 3" key="1">
    <citation type="journal article" date="2011" name="Nature">
        <title>The Medicago genome provides insight into the evolution of rhizobial symbioses.</title>
        <authorList>
            <person name="Young N.D."/>
            <person name="Debelle F."/>
            <person name="Oldroyd G.E."/>
            <person name="Geurts R."/>
            <person name="Cannon S.B."/>
            <person name="Udvardi M.K."/>
            <person name="Benedito V.A."/>
            <person name="Mayer K.F."/>
            <person name="Gouzy J."/>
            <person name="Schoof H."/>
            <person name="Van de Peer Y."/>
            <person name="Proost S."/>
            <person name="Cook D.R."/>
            <person name="Meyers B.C."/>
            <person name="Spannagl M."/>
            <person name="Cheung F."/>
            <person name="De Mita S."/>
            <person name="Krishnakumar V."/>
            <person name="Gundlach H."/>
            <person name="Zhou S."/>
            <person name="Mudge J."/>
            <person name="Bharti A.K."/>
            <person name="Murray J.D."/>
            <person name="Naoumkina M.A."/>
            <person name="Rosen B."/>
            <person name="Silverstein K.A."/>
            <person name="Tang H."/>
            <person name="Rombauts S."/>
            <person name="Zhao P.X."/>
            <person name="Zhou P."/>
            <person name="Barbe V."/>
            <person name="Bardou P."/>
            <person name="Bechner M."/>
            <person name="Bellec A."/>
            <person name="Berger A."/>
            <person name="Berges H."/>
            <person name="Bidwell S."/>
            <person name="Bisseling T."/>
            <person name="Choisne N."/>
            <person name="Couloux A."/>
            <person name="Denny R."/>
            <person name="Deshpande S."/>
            <person name="Dai X."/>
            <person name="Doyle J.J."/>
            <person name="Dudez A.M."/>
            <person name="Farmer A.D."/>
            <person name="Fouteau S."/>
            <person name="Franken C."/>
            <person name="Gibelin C."/>
            <person name="Gish J."/>
            <person name="Goldstein S."/>
            <person name="Gonzalez A.J."/>
            <person name="Green P.J."/>
            <person name="Hallab A."/>
            <person name="Hartog M."/>
            <person name="Hua A."/>
            <person name="Humphray S.J."/>
            <person name="Jeong D.H."/>
            <person name="Jing Y."/>
            <person name="Jocker A."/>
            <person name="Kenton S.M."/>
            <person name="Kim D.J."/>
            <person name="Klee K."/>
            <person name="Lai H."/>
            <person name="Lang C."/>
            <person name="Lin S."/>
            <person name="Macmil S.L."/>
            <person name="Magdelenat G."/>
            <person name="Matthews L."/>
            <person name="McCorrison J."/>
            <person name="Monaghan E.L."/>
            <person name="Mun J.H."/>
            <person name="Najar F.Z."/>
            <person name="Nicholson C."/>
            <person name="Noirot C."/>
            <person name="O'Bleness M."/>
            <person name="Paule C.R."/>
            <person name="Poulain J."/>
            <person name="Prion F."/>
            <person name="Qin B."/>
            <person name="Qu C."/>
            <person name="Retzel E.F."/>
            <person name="Riddle C."/>
            <person name="Sallet E."/>
            <person name="Samain S."/>
            <person name="Samson N."/>
            <person name="Sanders I."/>
            <person name="Saurat O."/>
            <person name="Scarpelli C."/>
            <person name="Schiex T."/>
            <person name="Segurens B."/>
            <person name="Severin A.J."/>
            <person name="Sherrier D.J."/>
            <person name="Shi R."/>
            <person name="Sims S."/>
            <person name="Singer S.R."/>
            <person name="Sinharoy S."/>
            <person name="Sterck L."/>
            <person name="Viollet A."/>
            <person name="Wang B.B."/>
            <person name="Wang K."/>
            <person name="Wang M."/>
            <person name="Wang X."/>
            <person name="Warfsmann J."/>
            <person name="Weissenbach J."/>
            <person name="White D.D."/>
            <person name="White J.D."/>
            <person name="Wiley G.B."/>
            <person name="Wincker P."/>
            <person name="Xing Y."/>
            <person name="Yang L."/>
            <person name="Yao Z."/>
            <person name="Ying F."/>
            <person name="Zhai J."/>
            <person name="Zhou L."/>
            <person name="Zuber A."/>
            <person name="Denarie J."/>
            <person name="Dixon R.A."/>
            <person name="May G.D."/>
            <person name="Schwartz D.C."/>
            <person name="Rogers J."/>
            <person name="Quetier F."/>
            <person name="Town C.D."/>
            <person name="Roe B.A."/>
        </authorList>
    </citation>
    <scope>NUCLEOTIDE SEQUENCE [LARGE SCALE GENOMIC DNA]</scope>
    <source>
        <strain evidence="1">A17</strain>
        <strain evidence="2 3">cv. Jemalong A17</strain>
    </source>
</reference>
<gene>
    <name evidence="1" type="ordered locus">MTR_4g035940</name>
</gene>
<name>A0A072UU45_MEDTR</name>
<dbReference type="HOGENOM" id="CLU_2816254_0_0_1"/>
<accession>A0A072UU45</accession>
<evidence type="ECO:0000313" key="1">
    <source>
        <dbReference type="EMBL" id="KEH29370.1"/>
    </source>
</evidence>
<dbReference type="Proteomes" id="UP000002051">
    <property type="component" value="Chromosome 4"/>
</dbReference>
<evidence type="ECO:0000313" key="2">
    <source>
        <dbReference type="EnsemblPlants" id="KEH29370"/>
    </source>
</evidence>
<keyword evidence="3" id="KW-1185">Reference proteome</keyword>
<protein>
    <submittedName>
        <fullName evidence="1 2">Uncharacterized protein</fullName>
    </submittedName>
</protein>